<dbReference type="InterPro" id="IPR045784">
    <property type="entry name" value="Radical_SAM_N2"/>
</dbReference>
<evidence type="ECO:0000259" key="1">
    <source>
        <dbReference type="SMART" id="SM00729"/>
    </source>
</evidence>
<dbReference type="InterPro" id="IPR058240">
    <property type="entry name" value="rSAM_sf"/>
</dbReference>
<dbReference type="SFLD" id="SFLDS00029">
    <property type="entry name" value="Radical_SAM"/>
    <property type="match status" value="1"/>
</dbReference>
<protein>
    <submittedName>
        <fullName evidence="2">Putative radical SAM superfamily protein</fullName>
    </submittedName>
</protein>
<dbReference type="Gene3D" id="3.80.30.20">
    <property type="entry name" value="tm_1862 like domain"/>
    <property type="match status" value="1"/>
</dbReference>
<evidence type="ECO:0000313" key="3">
    <source>
        <dbReference type="EMBL" id="QJA87544.1"/>
    </source>
</evidence>
<dbReference type="EMBL" id="MT142219">
    <property type="protein sequence ID" value="QJA76349.1"/>
    <property type="molecule type" value="Genomic_DNA"/>
</dbReference>
<dbReference type="GO" id="GO:0051536">
    <property type="term" value="F:iron-sulfur cluster binding"/>
    <property type="evidence" value="ECO:0007669"/>
    <property type="project" value="InterPro"/>
</dbReference>
<dbReference type="GO" id="GO:0003824">
    <property type="term" value="F:catalytic activity"/>
    <property type="evidence" value="ECO:0007669"/>
    <property type="project" value="InterPro"/>
</dbReference>
<feature type="domain" description="Elp3/MiaA/NifB-like radical SAM core" evidence="1">
    <location>
        <begin position="154"/>
        <end position="363"/>
    </location>
</feature>
<organism evidence="2">
    <name type="scientific">viral metagenome</name>
    <dbReference type="NCBI Taxonomy" id="1070528"/>
    <lineage>
        <taxon>unclassified sequences</taxon>
        <taxon>metagenomes</taxon>
        <taxon>organismal metagenomes</taxon>
    </lineage>
</organism>
<sequence length="457" mass="51579">MLDLLIGTTTIEGKSQNTLGLEIITKELIKSGFKVVSVDRNNAREVDILLISLYWVDQVLLYPLWLVSAKIDPVKKKPIIIIGGSMTLNISPLEGMFHHAVIGDGEDVITNLIEKIKETNHDHVLSSDDIKRKVTANVATTLPMEHYIELRTNKITRIEIARGCKMKCSFCQLTHIKPYREIPPIILKNLIATSPTKNIALFAPDRGSYSGYQEIEKWCNKYGKRNMGTDIRLKTLREFTVATNVRFGIEGFSERERKYLGKPYTNKALISDVMHVLDDIKTPKGKPITVLTWYMIIGLPGQSESDYQEFVDLLWSINDRCKNLNRKITIFLTHNDFLPMNHTPMENESKDIWIDHIKNWNKLKPKLPNITIAQHGGSRSPAIRLAQLLVSRGGEGSSKALFNLSLKHKNLLKGGVDNGKKLLILMKNCGVDTESLIHGYKGDFPWSNIKIGGLANA</sequence>
<evidence type="ECO:0000313" key="2">
    <source>
        <dbReference type="EMBL" id="QJA76349.1"/>
    </source>
</evidence>
<dbReference type="SMART" id="SM00729">
    <property type="entry name" value="Elp3"/>
    <property type="match status" value="1"/>
</dbReference>
<proteinExistence type="predicted"/>
<accession>A0A6M3K2F7</accession>
<dbReference type="Pfam" id="PF04055">
    <property type="entry name" value="Radical_SAM"/>
    <property type="match status" value="1"/>
</dbReference>
<reference evidence="2" key="1">
    <citation type="submission" date="2020-03" db="EMBL/GenBank/DDBJ databases">
        <title>The deep terrestrial virosphere.</title>
        <authorList>
            <person name="Holmfeldt K."/>
            <person name="Nilsson E."/>
            <person name="Simone D."/>
            <person name="Lopez-Fernandez M."/>
            <person name="Wu X."/>
            <person name="de Brujin I."/>
            <person name="Lundin D."/>
            <person name="Andersson A."/>
            <person name="Bertilsson S."/>
            <person name="Dopson M."/>
        </authorList>
    </citation>
    <scope>NUCLEOTIDE SEQUENCE</scope>
    <source>
        <strain evidence="2">MM415A01530</strain>
        <strain evidence="3">MM415B02960</strain>
    </source>
</reference>
<dbReference type="InterPro" id="IPR023404">
    <property type="entry name" value="rSAM_horseshoe"/>
</dbReference>
<dbReference type="Pfam" id="PF19864">
    <property type="entry name" value="Radical_SAM_N2"/>
    <property type="match status" value="1"/>
</dbReference>
<dbReference type="EMBL" id="MT142715">
    <property type="protein sequence ID" value="QJA87544.1"/>
    <property type="molecule type" value="Genomic_DNA"/>
</dbReference>
<dbReference type="InterPro" id="IPR006638">
    <property type="entry name" value="Elp3/MiaA/NifB-like_rSAM"/>
</dbReference>
<name>A0A6M3K2F7_9ZZZZ</name>
<dbReference type="SUPFAM" id="SSF102114">
    <property type="entry name" value="Radical SAM enzymes"/>
    <property type="match status" value="1"/>
</dbReference>
<dbReference type="AlphaFoldDB" id="A0A6M3K2F7"/>
<dbReference type="SFLD" id="SFLDG01082">
    <property type="entry name" value="B12-binding_domain_containing"/>
    <property type="match status" value="1"/>
</dbReference>
<dbReference type="InterPro" id="IPR007197">
    <property type="entry name" value="rSAM"/>
</dbReference>
<dbReference type="PANTHER" id="PTHR42731:SF1">
    <property type="entry name" value="RADICAL SAM DOMAIN PROTEIN"/>
    <property type="match status" value="1"/>
</dbReference>
<dbReference type="PANTHER" id="PTHR42731">
    <property type="entry name" value="SLL1084 PROTEIN"/>
    <property type="match status" value="1"/>
</dbReference>
<gene>
    <name evidence="2" type="ORF">MM415A01530_0010</name>
    <name evidence="3" type="ORF">MM415B02960_0002</name>
</gene>